<organism evidence="2 3">
    <name type="scientific">Pseudoprimorskyibacter insulae</name>
    <dbReference type="NCBI Taxonomy" id="1695997"/>
    <lineage>
        <taxon>Bacteria</taxon>
        <taxon>Pseudomonadati</taxon>
        <taxon>Pseudomonadota</taxon>
        <taxon>Alphaproteobacteria</taxon>
        <taxon>Rhodobacterales</taxon>
        <taxon>Paracoccaceae</taxon>
        <taxon>Pseudoprimorskyibacter</taxon>
    </lineage>
</organism>
<proteinExistence type="predicted"/>
<keyword evidence="1" id="KW-0732">Signal</keyword>
<evidence type="ECO:0000313" key="2">
    <source>
        <dbReference type="EMBL" id="SPF81297.1"/>
    </source>
</evidence>
<dbReference type="SUPFAM" id="SSF56935">
    <property type="entry name" value="Porins"/>
    <property type="match status" value="1"/>
</dbReference>
<dbReference type="EMBL" id="OMOJ01000008">
    <property type="protein sequence ID" value="SPF81297.1"/>
    <property type="molecule type" value="Genomic_DNA"/>
</dbReference>
<evidence type="ECO:0008006" key="4">
    <source>
        <dbReference type="Google" id="ProtNLM"/>
    </source>
</evidence>
<gene>
    <name evidence="2" type="ORF">PRI8871_03119</name>
</gene>
<feature type="chain" id="PRO_5015362478" description="Porin domain-containing protein" evidence="1">
    <location>
        <begin position="22"/>
        <end position="229"/>
    </location>
</feature>
<dbReference type="RefSeq" id="WP_108887148.1">
    <property type="nucleotide sequence ID" value="NZ_OMOJ01000008.1"/>
</dbReference>
<dbReference type="Proteomes" id="UP000244904">
    <property type="component" value="Unassembled WGS sequence"/>
</dbReference>
<dbReference type="AlphaFoldDB" id="A0A2R8AZ95"/>
<keyword evidence="3" id="KW-1185">Reference proteome</keyword>
<accession>A0A2R8AZ95</accession>
<name>A0A2R8AZ95_9RHOB</name>
<dbReference type="OrthoDB" id="7868622at2"/>
<evidence type="ECO:0000256" key="1">
    <source>
        <dbReference type="SAM" id="SignalP"/>
    </source>
</evidence>
<evidence type="ECO:0000313" key="3">
    <source>
        <dbReference type="Proteomes" id="UP000244904"/>
    </source>
</evidence>
<protein>
    <recommendedName>
        <fullName evidence="4">Porin domain-containing protein</fullName>
    </recommendedName>
</protein>
<feature type="signal peptide" evidence="1">
    <location>
        <begin position="1"/>
        <end position="21"/>
    </location>
</feature>
<reference evidence="3" key="1">
    <citation type="submission" date="2018-03" db="EMBL/GenBank/DDBJ databases">
        <authorList>
            <person name="Rodrigo-Torres L."/>
            <person name="Arahal R. D."/>
            <person name="Lucena T."/>
        </authorList>
    </citation>
    <scope>NUCLEOTIDE SEQUENCE [LARGE SCALE GENOMIC DNA]</scope>
    <source>
        <strain evidence="3">CECT 8871</strain>
    </source>
</reference>
<sequence length="229" mass="23894">MWKSILSSAAIACIAATSASAQDVSGSVSFGIARNAQQSNNSKRIVAQVAFPMTDRLDLQVDVGVGKYEDTFSTAPYAALHLGYAVSETFKVGAFLAGDDIRPGNYFYYGIEAAYDSGPLSADLFVSGIDVIKSSASGLRYGVDLSYAINANYSVLAGAAGQSLKGDNRTYGYIGAAYTFDNGIRFAATAGKTDKGATIGGVQLTLPFGGGAAFTSRDTRSLFPAYEKP</sequence>